<organism evidence="2 3">
    <name type="scientific">Magnaporthiopsis poae (strain ATCC 64411 / 73-15)</name>
    <name type="common">Kentucky bluegrass fungus</name>
    <name type="synonym">Magnaporthe poae</name>
    <dbReference type="NCBI Taxonomy" id="644358"/>
    <lineage>
        <taxon>Eukaryota</taxon>
        <taxon>Fungi</taxon>
        <taxon>Dikarya</taxon>
        <taxon>Ascomycota</taxon>
        <taxon>Pezizomycotina</taxon>
        <taxon>Sordariomycetes</taxon>
        <taxon>Sordariomycetidae</taxon>
        <taxon>Magnaporthales</taxon>
        <taxon>Magnaporthaceae</taxon>
        <taxon>Magnaporthiopsis</taxon>
    </lineage>
</organism>
<protein>
    <submittedName>
        <fullName evidence="1 2">Uncharacterized protein</fullName>
    </submittedName>
</protein>
<keyword evidence="3" id="KW-1185">Reference proteome</keyword>
<reference evidence="3" key="1">
    <citation type="submission" date="2010-05" db="EMBL/GenBank/DDBJ databases">
        <title>The genome sequence of Magnaporthe poae strain ATCC 64411.</title>
        <authorList>
            <person name="Ma L.-J."/>
            <person name="Dead R."/>
            <person name="Young S."/>
            <person name="Zeng Q."/>
            <person name="Koehrsen M."/>
            <person name="Alvarado L."/>
            <person name="Berlin A."/>
            <person name="Chapman S.B."/>
            <person name="Chen Z."/>
            <person name="Freedman E."/>
            <person name="Gellesch M."/>
            <person name="Goldberg J."/>
            <person name="Griggs A."/>
            <person name="Gujja S."/>
            <person name="Heilman E.R."/>
            <person name="Heiman D."/>
            <person name="Hepburn T."/>
            <person name="Howarth C."/>
            <person name="Jen D."/>
            <person name="Larson L."/>
            <person name="Mehta T."/>
            <person name="Neiman D."/>
            <person name="Pearson M."/>
            <person name="Roberts A."/>
            <person name="Saif S."/>
            <person name="Shea T."/>
            <person name="Shenoy N."/>
            <person name="Sisk P."/>
            <person name="Stolte C."/>
            <person name="Sykes S."/>
            <person name="Walk T."/>
            <person name="White J."/>
            <person name="Yandava C."/>
            <person name="Haas B."/>
            <person name="Nusbaum C."/>
            <person name="Birren B."/>
        </authorList>
    </citation>
    <scope>NUCLEOTIDE SEQUENCE [LARGE SCALE GENOMIC DNA]</scope>
    <source>
        <strain evidence="3">ATCC 64411 / 73-15</strain>
    </source>
</reference>
<evidence type="ECO:0000313" key="1">
    <source>
        <dbReference type="EMBL" id="KLU87101.1"/>
    </source>
</evidence>
<dbReference type="VEuPathDB" id="FungiDB:MAPG_06106"/>
<dbReference type="EMBL" id="GL876970">
    <property type="protein sequence ID" value="KLU87101.1"/>
    <property type="molecule type" value="Genomic_DNA"/>
</dbReference>
<accession>A0A0C4E157</accession>
<reference evidence="1" key="3">
    <citation type="submission" date="2011-03" db="EMBL/GenBank/DDBJ databases">
        <title>Annotation of Magnaporthe poae ATCC 64411.</title>
        <authorList>
            <person name="Ma L.-J."/>
            <person name="Dead R."/>
            <person name="Young S.K."/>
            <person name="Zeng Q."/>
            <person name="Gargeya S."/>
            <person name="Fitzgerald M."/>
            <person name="Haas B."/>
            <person name="Abouelleil A."/>
            <person name="Alvarado L."/>
            <person name="Arachchi H.M."/>
            <person name="Berlin A."/>
            <person name="Brown A."/>
            <person name="Chapman S.B."/>
            <person name="Chen Z."/>
            <person name="Dunbar C."/>
            <person name="Freedman E."/>
            <person name="Gearin G."/>
            <person name="Gellesch M."/>
            <person name="Goldberg J."/>
            <person name="Griggs A."/>
            <person name="Gujja S."/>
            <person name="Heiman D."/>
            <person name="Howarth C."/>
            <person name="Larson L."/>
            <person name="Lui A."/>
            <person name="MacDonald P.J.P."/>
            <person name="Mehta T."/>
            <person name="Montmayeur A."/>
            <person name="Murphy C."/>
            <person name="Neiman D."/>
            <person name="Pearson M."/>
            <person name="Priest M."/>
            <person name="Roberts A."/>
            <person name="Saif S."/>
            <person name="Shea T."/>
            <person name="Shenoy N."/>
            <person name="Sisk P."/>
            <person name="Stolte C."/>
            <person name="Sykes S."/>
            <person name="Yandava C."/>
            <person name="Wortman J."/>
            <person name="Nusbaum C."/>
            <person name="Birren B."/>
        </authorList>
    </citation>
    <scope>NUCLEOTIDE SEQUENCE</scope>
    <source>
        <strain evidence="1">ATCC 64411</strain>
    </source>
</reference>
<proteinExistence type="predicted"/>
<dbReference type="AlphaFoldDB" id="A0A0C4E157"/>
<evidence type="ECO:0000313" key="2">
    <source>
        <dbReference type="EnsemblFungi" id="MAPG_06106T0"/>
    </source>
</evidence>
<dbReference type="EnsemblFungi" id="MAPG_06106T0">
    <property type="protein sequence ID" value="MAPG_06106T0"/>
    <property type="gene ID" value="MAPG_06106"/>
</dbReference>
<name>A0A0C4E157_MAGP6</name>
<reference evidence="2" key="5">
    <citation type="submission" date="2015-06" db="UniProtKB">
        <authorList>
            <consortium name="EnsemblFungi"/>
        </authorList>
    </citation>
    <scope>IDENTIFICATION</scope>
    <source>
        <strain evidence="2">ATCC 64411</strain>
    </source>
</reference>
<dbReference type="EMBL" id="ADBL01001465">
    <property type="status" value="NOT_ANNOTATED_CDS"/>
    <property type="molecule type" value="Genomic_DNA"/>
</dbReference>
<gene>
    <name evidence="1" type="ORF">MAPG_06106</name>
</gene>
<sequence length="111" mass="11982">MMLPSGPMVEAPVKGRIVLASLGVRPWSISMTGSKGRGSMGEFSSIDSTTRLLERWTRAGDQAAISATGEKRKERVTLDRDSVDKIREVGGGDPRPTLEHAVHVHGLAIFI</sequence>
<dbReference type="Proteomes" id="UP000011715">
    <property type="component" value="Unassembled WGS sequence"/>
</dbReference>
<reference evidence="2" key="4">
    <citation type="journal article" date="2015" name="G3 (Bethesda)">
        <title>Genome sequences of three phytopathogenic species of the Magnaporthaceae family of fungi.</title>
        <authorList>
            <person name="Okagaki L.H."/>
            <person name="Nunes C.C."/>
            <person name="Sailsbery J."/>
            <person name="Clay B."/>
            <person name="Brown D."/>
            <person name="John T."/>
            <person name="Oh Y."/>
            <person name="Young N."/>
            <person name="Fitzgerald M."/>
            <person name="Haas B.J."/>
            <person name="Zeng Q."/>
            <person name="Young S."/>
            <person name="Adiconis X."/>
            <person name="Fan L."/>
            <person name="Levin J.Z."/>
            <person name="Mitchell T.K."/>
            <person name="Okubara P.A."/>
            <person name="Farman M.L."/>
            <person name="Kohn L.M."/>
            <person name="Birren B."/>
            <person name="Ma L.-J."/>
            <person name="Dean R.A."/>
        </authorList>
    </citation>
    <scope>NUCLEOTIDE SEQUENCE</scope>
    <source>
        <strain evidence="2">ATCC 64411 / 73-15</strain>
    </source>
</reference>
<reference evidence="1" key="2">
    <citation type="submission" date="2010-05" db="EMBL/GenBank/DDBJ databases">
        <title>The Genome Sequence of Magnaporthe poae strain ATCC 64411.</title>
        <authorList>
            <consortium name="The Broad Institute Genome Sequencing Platform"/>
            <consortium name="Broad Institute Genome Sequencing Center for Infectious Disease"/>
            <person name="Ma L.-J."/>
            <person name="Dead R."/>
            <person name="Young S."/>
            <person name="Zeng Q."/>
            <person name="Koehrsen M."/>
            <person name="Alvarado L."/>
            <person name="Berlin A."/>
            <person name="Chapman S.B."/>
            <person name="Chen Z."/>
            <person name="Freedman E."/>
            <person name="Gellesch M."/>
            <person name="Goldberg J."/>
            <person name="Griggs A."/>
            <person name="Gujja S."/>
            <person name="Heilman E.R."/>
            <person name="Heiman D."/>
            <person name="Hepburn T."/>
            <person name="Howarth C."/>
            <person name="Jen D."/>
            <person name="Larson L."/>
            <person name="Mehta T."/>
            <person name="Neiman D."/>
            <person name="Pearson M."/>
            <person name="Roberts A."/>
            <person name="Saif S."/>
            <person name="Shea T."/>
            <person name="Shenoy N."/>
            <person name="Sisk P."/>
            <person name="Stolte C."/>
            <person name="Sykes S."/>
            <person name="Walk T."/>
            <person name="White J."/>
            <person name="Yandava C."/>
            <person name="Haas B."/>
            <person name="Nusbaum C."/>
            <person name="Birren B."/>
        </authorList>
    </citation>
    <scope>NUCLEOTIDE SEQUENCE</scope>
    <source>
        <strain evidence="1">ATCC 64411</strain>
    </source>
</reference>
<evidence type="ECO:0000313" key="3">
    <source>
        <dbReference type="Proteomes" id="UP000011715"/>
    </source>
</evidence>